<keyword evidence="3" id="KW-1185">Reference proteome</keyword>
<name>A0ABR9QZL1_9FIRM</name>
<reference evidence="2 3" key="1">
    <citation type="submission" date="2020-10" db="EMBL/GenBank/DDBJ databases">
        <title>ChiBAC.</title>
        <authorList>
            <person name="Zenner C."/>
            <person name="Hitch T.C.A."/>
            <person name="Clavel T."/>
        </authorList>
    </citation>
    <scope>NUCLEOTIDE SEQUENCE [LARGE SCALE GENOMIC DNA]</scope>
    <source>
        <strain evidence="2 3">DSM 109015</strain>
    </source>
</reference>
<dbReference type="Pfam" id="PF07441">
    <property type="entry name" value="BofA"/>
    <property type="match status" value="1"/>
</dbReference>
<dbReference type="InterPro" id="IPR010001">
    <property type="entry name" value="BofA"/>
</dbReference>
<accession>A0ABR9QZL1</accession>
<proteinExistence type="predicted"/>
<keyword evidence="1" id="KW-0812">Transmembrane</keyword>
<evidence type="ECO:0000256" key="1">
    <source>
        <dbReference type="SAM" id="Phobius"/>
    </source>
</evidence>
<keyword evidence="1" id="KW-1133">Transmembrane helix</keyword>
<protein>
    <submittedName>
        <fullName evidence="2">Pro-sigmaK processing inhibitor BofA family protein</fullName>
    </submittedName>
</protein>
<gene>
    <name evidence="2" type="ORF">INF35_00665</name>
</gene>
<dbReference type="EMBL" id="JADCKC010000001">
    <property type="protein sequence ID" value="MBE5036319.1"/>
    <property type="molecule type" value="Genomic_DNA"/>
</dbReference>
<keyword evidence="1" id="KW-0472">Membrane</keyword>
<feature type="transmembrane region" description="Helical" evidence="1">
    <location>
        <begin position="60"/>
        <end position="82"/>
    </location>
</feature>
<evidence type="ECO:0000313" key="2">
    <source>
        <dbReference type="EMBL" id="MBE5036319.1"/>
    </source>
</evidence>
<sequence length="83" mass="8252">MPLGLILVGAVCVLVVARCAARQKHAVPALLGSALCGIAALAVVGLLAPYTGVTLPLNRLTAFAAAVLGLPGVVGILLLQLML</sequence>
<evidence type="ECO:0000313" key="3">
    <source>
        <dbReference type="Proteomes" id="UP000768567"/>
    </source>
</evidence>
<dbReference type="RefSeq" id="WP_193499664.1">
    <property type="nucleotide sequence ID" value="NZ_JADCKC010000001.1"/>
</dbReference>
<feature type="transmembrane region" description="Helical" evidence="1">
    <location>
        <begin position="29"/>
        <end position="48"/>
    </location>
</feature>
<comment type="caution">
    <text evidence="2">The sequence shown here is derived from an EMBL/GenBank/DDBJ whole genome shotgun (WGS) entry which is preliminary data.</text>
</comment>
<dbReference type="Proteomes" id="UP000768567">
    <property type="component" value="Unassembled WGS sequence"/>
</dbReference>
<organism evidence="2 3">
    <name type="scientific">Gemmiger gallinarum</name>
    <dbReference type="NCBI Taxonomy" id="2779354"/>
    <lineage>
        <taxon>Bacteria</taxon>
        <taxon>Bacillati</taxon>
        <taxon>Bacillota</taxon>
        <taxon>Clostridia</taxon>
        <taxon>Eubacteriales</taxon>
        <taxon>Gemmiger</taxon>
    </lineage>
</organism>